<dbReference type="EMBL" id="BMAO01015074">
    <property type="protein sequence ID" value="GFQ99134.1"/>
    <property type="molecule type" value="Genomic_DNA"/>
</dbReference>
<evidence type="ECO:0000313" key="1">
    <source>
        <dbReference type="EMBL" id="GFQ99134.1"/>
    </source>
</evidence>
<sequence>MVTANACVHDSDKHSFPHRLLEDLEDLEQDDLAYLLRQKLEKSVFTRDKTRWKTLITSVMPHPQSRSRLLSYS</sequence>
<organism evidence="1 2">
    <name type="scientific">Trichonephila clavata</name>
    <name type="common">Joro spider</name>
    <name type="synonym">Nephila clavata</name>
    <dbReference type="NCBI Taxonomy" id="2740835"/>
    <lineage>
        <taxon>Eukaryota</taxon>
        <taxon>Metazoa</taxon>
        <taxon>Ecdysozoa</taxon>
        <taxon>Arthropoda</taxon>
        <taxon>Chelicerata</taxon>
        <taxon>Arachnida</taxon>
        <taxon>Araneae</taxon>
        <taxon>Araneomorphae</taxon>
        <taxon>Entelegynae</taxon>
        <taxon>Araneoidea</taxon>
        <taxon>Nephilidae</taxon>
        <taxon>Trichonephila</taxon>
    </lineage>
</organism>
<name>A0A8X6GCD7_TRICU</name>
<evidence type="ECO:0000313" key="2">
    <source>
        <dbReference type="Proteomes" id="UP000887116"/>
    </source>
</evidence>
<protein>
    <submittedName>
        <fullName evidence="1">Uncharacterized protein</fullName>
    </submittedName>
</protein>
<dbReference type="AlphaFoldDB" id="A0A8X6GCD7"/>
<keyword evidence="2" id="KW-1185">Reference proteome</keyword>
<reference evidence="1" key="1">
    <citation type="submission" date="2020-07" db="EMBL/GenBank/DDBJ databases">
        <title>Multicomponent nature underlies the extraordinary mechanical properties of spider dragline silk.</title>
        <authorList>
            <person name="Kono N."/>
            <person name="Nakamura H."/>
            <person name="Mori M."/>
            <person name="Yoshida Y."/>
            <person name="Ohtoshi R."/>
            <person name="Malay A.D."/>
            <person name="Moran D.A.P."/>
            <person name="Tomita M."/>
            <person name="Numata K."/>
            <person name="Arakawa K."/>
        </authorList>
    </citation>
    <scope>NUCLEOTIDE SEQUENCE</scope>
</reference>
<accession>A0A8X6GCD7</accession>
<comment type="caution">
    <text evidence="1">The sequence shown here is derived from an EMBL/GenBank/DDBJ whole genome shotgun (WGS) entry which is preliminary data.</text>
</comment>
<dbReference type="Proteomes" id="UP000887116">
    <property type="component" value="Unassembled WGS sequence"/>
</dbReference>
<proteinExistence type="predicted"/>
<gene>
    <name evidence="1" type="ORF">TNCT_192901</name>
</gene>